<name>A0ABW7NDG3_9BACT</name>
<keyword evidence="2" id="KW-1185">Reference proteome</keyword>
<organism evidence="1 2">
    <name type="scientific">Marinoscillum luteum</name>
    <dbReference type="NCBI Taxonomy" id="861051"/>
    <lineage>
        <taxon>Bacteria</taxon>
        <taxon>Pseudomonadati</taxon>
        <taxon>Bacteroidota</taxon>
        <taxon>Cytophagia</taxon>
        <taxon>Cytophagales</taxon>
        <taxon>Reichenbachiellaceae</taxon>
        <taxon>Marinoscillum</taxon>
    </lineage>
</organism>
<accession>A0ABW7NDG3</accession>
<reference evidence="1 2" key="1">
    <citation type="journal article" date="2013" name="Int. J. Syst. Evol. Microbiol.">
        <title>Marinoscillum luteum sp. nov., isolated from marine sediment.</title>
        <authorList>
            <person name="Cha I.T."/>
            <person name="Park S.J."/>
            <person name="Kim S.J."/>
            <person name="Kim J.G."/>
            <person name="Jung M.Y."/>
            <person name="Shin K.S."/>
            <person name="Kwon K.K."/>
            <person name="Yang S.H."/>
            <person name="Seo Y.S."/>
            <person name="Rhee S.K."/>
        </authorList>
    </citation>
    <scope>NUCLEOTIDE SEQUENCE [LARGE SCALE GENOMIC DNA]</scope>
    <source>
        <strain evidence="1 2">KCTC 23939</strain>
    </source>
</reference>
<dbReference type="Proteomes" id="UP001610063">
    <property type="component" value="Unassembled WGS sequence"/>
</dbReference>
<proteinExistence type="predicted"/>
<protein>
    <submittedName>
        <fullName evidence="1">Uncharacterized protein</fullName>
    </submittedName>
</protein>
<dbReference type="RefSeq" id="WP_395419049.1">
    <property type="nucleotide sequence ID" value="NZ_JBIPKE010000020.1"/>
</dbReference>
<gene>
    <name evidence="1" type="ORF">ACHKAR_19420</name>
</gene>
<comment type="caution">
    <text evidence="1">The sequence shown here is derived from an EMBL/GenBank/DDBJ whole genome shotgun (WGS) entry which is preliminary data.</text>
</comment>
<sequence>MTHEDILAKLNSTKSADRKRGAREIGKLKSTALGSDLYEAYLKEKWDKRTWETQVEMIRSLGIIQHKEAISEMEEIVMKNKPHDMVTSVASTTFIQLARESVNDARKVIELLKFGSVSVISGSLLSLPTDRMIPPREEIKEVIERSWDINKHPDRIGHEFGLIDSRIYLALQCADWDIEFTSDFLNHCIETAFDISRFGKPVANQNLIAVCENSLKGKFSKGYI</sequence>
<evidence type="ECO:0000313" key="1">
    <source>
        <dbReference type="EMBL" id="MFH6985631.1"/>
    </source>
</evidence>
<evidence type="ECO:0000313" key="2">
    <source>
        <dbReference type="Proteomes" id="UP001610063"/>
    </source>
</evidence>
<dbReference type="EMBL" id="JBIPKE010000020">
    <property type="protein sequence ID" value="MFH6985631.1"/>
    <property type="molecule type" value="Genomic_DNA"/>
</dbReference>